<organism evidence="5 6">
    <name type="scientific">Candidatus Mcinerneyibacterium aminivorans</name>
    <dbReference type="NCBI Taxonomy" id="2703815"/>
    <lineage>
        <taxon>Bacteria</taxon>
        <taxon>Candidatus Macinerneyibacteriota</taxon>
        <taxon>Candidatus Mcinerneyibacteria</taxon>
        <taxon>Candidatus Mcinerneyibacteriales</taxon>
        <taxon>Candidatus Mcinerneyibacteriaceae</taxon>
        <taxon>Candidatus Mcinerneyibacterium</taxon>
    </lineage>
</organism>
<keyword evidence="2" id="KW-0805">Transcription regulation</keyword>
<evidence type="ECO:0000256" key="2">
    <source>
        <dbReference type="ARBA" id="ARBA00023015"/>
    </source>
</evidence>
<evidence type="ECO:0000313" key="6">
    <source>
        <dbReference type="Proteomes" id="UP000324143"/>
    </source>
</evidence>
<dbReference type="Gene3D" id="2.30.30.30">
    <property type="match status" value="1"/>
</dbReference>
<dbReference type="InterPro" id="IPR008991">
    <property type="entry name" value="Translation_prot_SH3-like_sf"/>
</dbReference>
<dbReference type="InterPro" id="IPR043425">
    <property type="entry name" value="NusG-like"/>
</dbReference>
<comment type="caution">
    <text evidence="5">The sequence shown here is derived from an EMBL/GenBank/DDBJ whole genome shotgun (WGS) entry which is preliminary data.</text>
</comment>
<keyword evidence="3" id="KW-0804">Transcription</keyword>
<accession>A0A5D0MAT4</accession>
<dbReference type="PANTHER" id="PTHR30265">
    <property type="entry name" value="RHO-INTERACTING TRANSCRIPTION TERMINATION FACTOR NUSG"/>
    <property type="match status" value="1"/>
</dbReference>
<evidence type="ECO:0000256" key="1">
    <source>
        <dbReference type="ARBA" id="ARBA00022814"/>
    </source>
</evidence>
<name>A0A5D0MAT4_9BACT</name>
<keyword evidence="1" id="KW-0889">Transcription antitermination</keyword>
<dbReference type="GO" id="GO:0006354">
    <property type="term" value="P:DNA-templated transcription elongation"/>
    <property type="evidence" value="ECO:0007669"/>
    <property type="project" value="InterPro"/>
</dbReference>
<dbReference type="InterPro" id="IPR047663">
    <property type="entry name" value="Transcription_antiterm_LoaP"/>
</dbReference>
<gene>
    <name evidence="5" type="primary">loaP</name>
    <name evidence="5" type="ORF">FXF47_06780</name>
</gene>
<dbReference type="InterPro" id="IPR006645">
    <property type="entry name" value="NGN-like_dom"/>
</dbReference>
<reference evidence="5" key="1">
    <citation type="submission" date="2019-08" db="EMBL/GenBank/DDBJ databases">
        <title>Genomic characterization of a novel candidate phylum (ARYD3) from a high temperature, high salinity tertiary oil reservoir in north central Oklahoma, USA.</title>
        <authorList>
            <person name="Youssef N.H."/>
            <person name="Yadav A."/>
            <person name="Elshahed M.S."/>
        </authorList>
    </citation>
    <scope>NUCLEOTIDE SEQUENCE [LARGE SCALE GENOMIC DNA]</scope>
    <source>
        <strain evidence="5">ARYD3</strain>
    </source>
</reference>
<keyword evidence="6" id="KW-1185">Reference proteome</keyword>
<evidence type="ECO:0000313" key="5">
    <source>
        <dbReference type="EMBL" id="TYB30884.1"/>
    </source>
</evidence>
<dbReference type="InterPro" id="IPR014722">
    <property type="entry name" value="Rib_uL2_dom2"/>
</dbReference>
<dbReference type="Gene3D" id="3.30.70.940">
    <property type="entry name" value="NusG, N-terminal domain"/>
    <property type="match status" value="1"/>
</dbReference>
<dbReference type="Proteomes" id="UP000324143">
    <property type="component" value="Unassembled WGS sequence"/>
</dbReference>
<dbReference type="AlphaFoldDB" id="A0A5D0MAT4"/>
<proteinExistence type="predicted"/>
<dbReference type="PANTHER" id="PTHR30265:SF4">
    <property type="entry name" value="KOW MOTIF FAMILY PROTEIN, EXPRESSED"/>
    <property type="match status" value="1"/>
</dbReference>
<dbReference type="CDD" id="cd08000">
    <property type="entry name" value="NGN"/>
    <property type="match status" value="1"/>
</dbReference>
<evidence type="ECO:0000259" key="4">
    <source>
        <dbReference type="Pfam" id="PF02357"/>
    </source>
</evidence>
<sequence length="208" mass="24766">MKKKLHNFGLLKQIILDNFITLFYYRFGVFMGKINKLYNYSWFVLFVLAGREEYIKSFIEKNFGELVVFLPKRKIYERKKGKMELKLKKLFPGYLFVSGSINSDIIKELKKVKNVRKFLVNCENKLEPVQKEEMSLIFNLTRDGDTINPSKAYFDQNDKIKIVEGPLKDKEYNIISVDRRRRRIKIELTILGEKREVSLSYDLVKKVE</sequence>
<dbReference type="SUPFAM" id="SSF82679">
    <property type="entry name" value="N-utilization substance G protein NusG, N-terminal domain"/>
    <property type="match status" value="1"/>
</dbReference>
<dbReference type="EMBL" id="VSIX01000065">
    <property type="protein sequence ID" value="TYB30884.1"/>
    <property type="molecule type" value="Genomic_DNA"/>
</dbReference>
<feature type="domain" description="NusG-like N-terminal" evidence="4">
    <location>
        <begin position="41"/>
        <end position="137"/>
    </location>
</feature>
<dbReference type="GO" id="GO:0031564">
    <property type="term" value="P:transcription antitermination"/>
    <property type="evidence" value="ECO:0007669"/>
    <property type="project" value="UniProtKB-KW"/>
</dbReference>
<dbReference type="SUPFAM" id="SSF50104">
    <property type="entry name" value="Translation proteins SH3-like domain"/>
    <property type="match status" value="1"/>
</dbReference>
<dbReference type="InterPro" id="IPR036735">
    <property type="entry name" value="NGN_dom_sf"/>
</dbReference>
<dbReference type="Pfam" id="PF02357">
    <property type="entry name" value="NusG"/>
    <property type="match status" value="1"/>
</dbReference>
<protein>
    <submittedName>
        <fullName evidence="5">Antiterminator LoaP</fullName>
    </submittedName>
</protein>
<dbReference type="NCBIfam" id="NF033641">
    <property type="entry name" value="antiterm_LoaP"/>
    <property type="match status" value="1"/>
</dbReference>
<evidence type="ECO:0000256" key="3">
    <source>
        <dbReference type="ARBA" id="ARBA00023163"/>
    </source>
</evidence>